<dbReference type="EMBL" id="WUUT01000001">
    <property type="protein sequence ID" value="MXR50952.1"/>
    <property type="molecule type" value="Genomic_DNA"/>
</dbReference>
<evidence type="ECO:0000313" key="1">
    <source>
        <dbReference type="EMBL" id="MXR50952.1"/>
    </source>
</evidence>
<organism evidence="1 2">
    <name type="scientific">Halovenus carboxidivorans</name>
    <dbReference type="NCBI Taxonomy" id="2692199"/>
    <lineage>
        <taxon>Archaea</taxon>
        <taxon>Methanobacteriati</taxon>
        <taxon>Methanobacteriota</taxon>
        <taxon>Stenosarchaea group</taxon>
        <taxon>Halobacteria</taxon>
        <taxon>Halobacteriales</taxon>
        <taxon>Haloarculaceae</taxon>
        <taxon>Halovenus</taxon>
    </lineage>
</organism>
<dbReference type="Pfam" id="PF19109">
    <property type="entry name" value="DUF5796"/>
    <property type="match status" value="1"/>
</dbReference>
<dbReference type="AlphaFoldDB" id="A0A6B0T6Q1"/>
<evidence type="ECO:0000313" key="2">
    <source>
        <dbReference type="Proteomes" id="UP000466535"/>
    </source>
</evidence>
<keyword evidence="2" id="KW-1185">Reference proteome</keyword>
<proteinExistence type="predicted"/>
<dbReference type="RefSeq" id="WP_159763034.1">
    <property type="nucleotide sequence ID" value="NZ_WUUT01000001.1"/>
</dbReference>
<dbReference type="Proteomes" id="UP000466535">
    <property type="component" value="Unassembled WGS sequence"/>
</dbReference>
<dbReference type="InterPro" id="IPR043814">
    <property type="entry name" value="DUF5796"/>
</dbReference>
<dbReference type="OrthoDB" id="156190at2157"/>
<name>A0A6B0T6Q1_9EURY</name>
<comment type="caution">
    <text evidence="1">The sequence shown here is derived from an EMBL/GenBank/DDBJ whole genome shotgun (WGS) entry which is preliminary data.</text>
</comment>
<gene>
    <name evidence="1" type="ORF">GRX03_04930</name>
</gene>
<sequence length="141" mass="15602">MSDFREVPPDTLSVDLVEEGVVVEYTDGREVLYRGVPERVESPHETAPGKDTHVLVVDESETSGVLLYVNERRTDAEILEGTGVGRVLLEAGEETTLFPGVIVRGGNLRSEIVVEPDLSGRVFVFEEDQFSEHSYELLPAE</sequence>
<accession>A0A6B0T6Q1</accession>
<protein>
    <submittedName>
        <fullName evidence="1">Uncharacterized protein</fullName>
    </submittedName>
</protein>
<reference evidence="1 2" key="1">
    <citation type="submission" date="2019-12" db="EMBL/GenBank/DDBJ databases">
        <title>Isolation and characterization of three novel carbon monoxide-oxidizing members of Halobacteria from salione crusts and soils.</title>
        <authorList>
            <person name="Myers M.R."/>
            <person name="King G.M."/>
        </authorList>
    </citation>
    <scope>NUCLEOTIDE SEQUENCE [LARGE SCALE GENOMIC DNA]</scope>
    <source>
        <strain evidence="1 2">WSH3</strain>
    </source>
</reference>